<comment type="caution">
    <text evidence="2">The sequence shown here is derived from an EMBL/GenBank/DDBJ whole genome shotgun (WGS) entry which is preliminary data.</text>
</comment>
<dbReference type="EMBL" id="JAQQDR010000002">
    <property type="protein sequence ID" value="MFM0237642.1"/>
    <property type="molecule type" value="Genomic_DNA"/>
</dbReference>
<reference evidence="2 3" key="1">
    <citation type="journal article" date="2024" name="Chem. Sci.">
        <title>Discovery of megapolipeptins by genome mining of a Burkholderiales bacteria collection.</title>
        <authorList>
            <person name="Paulo B.S."/>
            <person name="Recchia M.J.J."/>
            <person name="Lee S."/>
            <person name="Fergusson C.H."/>
            <person name="Romanowski S.B."/>
            <person name="Hernandez A."/>
            <person name="Krull N."/>
            <person name="Liu D.Y."/>
            <person name="Cavanagh H."/>
            <person name="Bos A."/>
            <person name="Gray C.A."/>
            <person name="Murphy B.T."/>
            <person name="Linington R.G."/>
            <person name="Eustaquio A.S."/>
        </authorList>
    </citation>
    <scope>NUCLEOTIDE SEQUENCE [LARGE SCALE GENOMIC DNA]</scope>
    <source>
        <strain evidence="2 3">RL17-351-BIE-A</strain>
    </source>
</reference>
<sequence>MLSASRRKLSEMKQPRDAMTPDGCLFLLCLDKTMTAGNGNGVDIGQRHGSLTDLGKAAA</sequence>
<evidence type="ECO:0000313" key="3">
    <source>
        <dbReference type="Proteomes" id="UP001629274"/>
    </source>
</evidence>
<proteinExistence type="predicted"/>
<evidence type="ECO:0000313" key="2">
    <source>
        <dbReference type="EMBL" id="MFM0237642.1"/>
    </source>
</evidence>
<evidence type="ECO:0000256" key="1">
    <source>
        <dbReference type="SAM" id="MobiDB-lite"/>
    </source>
</evidence>
<organism evidence="2 3">
    <name type="scientific">Paraburkholderia phytofirmans</name>
    <dbReference type="NCBI Taxonomy" id="261302"/>
    <lineage>
        <taxon>Bacteria</taxon>
        <taxon>Pseudomonadati</taxon>
        <taxon>Pseudomonadota</taxon>
        <taxon>Betaproteobacteria</taxon>
        <taxon>Burkholderiales</taxon>
        <taxon>Burkholderiaceae</taxon>
        <taxon>Paraburkholderia</taxon>
    </lineage>
</organism>
<accession>A0ABW9BC79</accession>
<protein>
    <submittedName>
        <fullName evidence="2">Uncharacterized protein</fullName>
    </submittedName>
</protein>
<dbReference type="Proteomes" id="UP001629274">
    <property type="component" value="Unassembled WGS sequence"/>
</dbReference>
<feature type="region of interest" description="Disordered" evidence="1">
    <location>
        <begin position="40"/>
        <end position="59"/>
    </location>
</feature>
<name>A0ABW9BC79_9BURK</name>
<dbReference type="RefSeq" id="WP_408257439.1">
    <property type="nucleotide sequence ID" value="NZ_JAQQCK010000001.1"/>
</dbReference>
<gene>
    <name evidence="2" type="ORF">PQR03_05830</name>
</gene>
<keyword evidence="3" id="KW-1185">Reference proteome</keyword>